<sequence length="90" mass="10797">MTYTWEFDCKAFKQFKKLDQTVQKRIVKWLNERIEGSQNPRQWGKALEGDMKTLWRYRIGGYRVIADIDDGNFKVLVLKAAKRNDVYKNH</sequence>
<evidence type="ECO:0000313" key="3">
    <source>
        <dbReference type="EMBL" id="KJY52345.1"/>
    </source>
</evidence>
<dbReference type="InterPro" id="IPR035093">
    <property type="entry name" value="RelE/ParE_toxin_dom_sf"/>
</dbReference>
<keyword evidence="4" id="KW-1185">Reference proteome</keyword>
<dbReference type="RefSeq" id="WP_045934817.1">
    <property type="nucleotide sequence ID" value="NZ_KQ033884.1"/>
</dbReference>
<reference evidence="3 4" key="1">
    <citation type="submission" date="2014-12" db="EMBL/GenBank/DDBJ databases">
        <title>Comparative genomics of the lactic acid bacteria isolated from the honey bee gut.</title>
        <authorList>
            <person name="Ellegaard K.M."/>
            <person name="Tamarit D."/>
            <person name="Javelind E."/>
            <person name="Olofsson T."/>
            <person name="Andersson S.G."/>
            <person name="Vasquez A."/>
        </authorList>
    </citation>
    <scope>NUCLEOTIDE SEQUENCE [LARGE SCALE GENOMIC DNA]</scope>
    <source>
        <strain evidence="3 4">Bin7</strain>
    </source>
</reference>
<dbReference type="PANTHER" id="PTHR35601">
    <property type="entry name" value="TOXIN RELE"/>
    <property type="match status" value="1"/>
</dbReference>
<dbReference type="PANTHER" id="PTHR35601:SF1">
    <property type="entry name" value="TOXIN RELE"/>
    <property type="match status" value="1"/>
</dbReference>
<keyword evidence="2" id="KW-1277">Toxin-antitoxin system</keyword>
<protein>
    <submittedName>
        <fullName evidence="3">Plasmid stabilization system protein</fullName>
    </submittedName>
</protein>
<organism evidence="3 4">
    <name type="scientific">Bifidobacterium mellis</name>
    <dbReference type="NCBI Taxonomy" id="1293823"/>
    <lineage>
        <taxon>Bacteria</taxon>
        <taxon>Bacillati</taxon>
        <taxon>Actinomycetota</taxon>
        <taxon>Actinomycetes</taxon>
        <taxon>Bifidobacteriales</taxon>
        <taxon>Bifidobacteriaceae</taxon>
        <taxon>Bifidobacterium</taxon>
    </lineage>
</organism>
<accession>A0A0F4L0Y5</accession>
<proteinExistence type="inferred from homology"/>
<dbReference type="AlphaFoldDB" id="A0A0F4L0Y5"/>
<dbReference type="EMBL" id="JWMF01000002">
    <property type="protein sequence ID" value="KJY52345.1"/>
    <property type="molecule type" value="Genomic_DNA"/>
</dbReference>
<name>A0A0F4L0Y5_9BIFI</name>
<dbReference type="InterPro" id="IPR007712">
    <property type="entry name" value="RelE/ParE_toxin"/>
</dbReference>
<evidence type="ECO:0000313" key="4">
    <source>
        <dbReference type="Proteomes" id="UP000033567"/>
    </source>
</evidence>
<dbReference type="Proteomes" id="UP000033567">
    <property type="component" value="Unassembled WGS sequence"/>
</dbReference>
<dbReference type="Gene3D" id="3.30.2310.20">
    <property type="entry name" value="RelE-like"/>
    <property type="match status" value="1"/>
</dbReference>
<dbReference type="Pfam" id="PF05016">
    <property type="entry name" value="ParE_toxin"/>
    <property type="match status" value="1"/>
</dbReference>
<dbReference type="SUPFAM" id="SSF143011">
    <property type="entry name" value="RelE-like"/>
    <property type="match status" value="1"/>
</dbReference>
<comment type="caution">
    <text evidence="3">The sequence shown here is derived from an EMBL/GenBank/DDBJ whole genome shotgun (WGS) entry which is preliminary data.</text>
</comment>
<gene>
    <name evidence="3" type="ORF">JF70_00180</name>
</gene>
<evidence type="ECO:0000256" key="2">
    <source>
        <dbReference type="ARBA" id="ARBA00022649"/>
    </source>
</evidence>
<dbReference type="PATRIC" id="fig|1684.5.peg.19"/>
<evidence type="ECO:0000256" key="1">
    <source>
        <dbReference type="ARBA" id="ARBA00006226"/>
    </source>
</evidence>
<comment type="similarity">
    <text evidence="1">Belongs to the RelE toxin family.</text>
</comment>